<protein>
    <submittedName>
        <fullName evidence="2">Uncharacterized protein</fullName>
    </submittedName>
</protein>
<accession>A0A371HL19</accession>
<gene>
    <name evidence="2" type="ORF">CR513_12953</name>
</gene>
<evidence type="ECO:0000256" key="1">
    <source>
        <dbReference type="SAM" id="MobiDB-lite"/>
    </source>
</evidence>
<dbReference type="Proteomes" id="UP000257109">
    <property type="component" value="Unassembled WGS sequence"/>
</dbReference>
<reference evidence="2" key="1">
    <citation type="submission" date="2018-05" db="EMBL/GenBank/DDBJ databases">
        <title>Draft genome of Mucuna pruriens seed.</title>
        <authorList>
            <person name="Nnadi N.E."/>
            <person name="Vos R."/>
            <person name="Hasami M.H."/>
            <person name="Devisetty U.K."/>
            <person name="Aguiy J.C."/>
        </authorList>
    </citation>
    <scope>NUCLEOTIDE SEQUENCE [LARGE SCALE GENOMIC DNA]</scope>
    <source>
        <strain evidence="2">JCA_2017</strain>
    </source>
</reference>
<evidence type="ECO:0000313" key="3">
    <source>
        <dbReference type="Proteomes" id="UP000257109"/>
    </source>
</evidence>
<proteinExistence type="predicted"/>
<feature type="compositionally biased region" description="Basic residues" evidence="1">
    <location>
        <begin position="34"/>
        <end position="44"/>
    </location>
</feature>
<feature type="region of interest" description="Disordered" evidence="1">
    <location>
        <begin position="31"/>
        <end position="52"/>
    </location>
</feature>
<feature type="non-terminal residue" evidence="2">
    <location>
        <position position="1"/>
    </location>
</feature>
<organism evidence="2 3">
    <name type="scientific">Mucuna pruriens</name>
    <name type="common">Velvet bean</name>
    <name type="synonym">Dolichos pruriens</name>
    <dbReference type="NCBI Taxonomy" id="157652"/>
    <lineage>
        <taxon>Eukaryota</taxon>
        <taxon>Viridiplantae</taxon>
        <taxon>Streptophyta</taxon>
        <taxon>Embryophyta</taxon>
        <taxon>Tracheophyta</taxon>
        <taxon>Spermatophyta</taxon>
        <taxon>Magnoliopsida</taxon>
        <taxon>eudicotyledons</taxon>
        <taxon>Gunneridae</taxon>
        <taxon>Pentapetalae</taxon>
        <taxon>rosids</taxon>
        <taxon>fabids</taxon>
        <taxon>Fabales</taxon>
        <taxon>Fabaceae</taxon>
        <taxon>Papilionoideae</taxon>
        <taxon>50 kb inversion clade</taxon>
        <taxon>NPAAA clade</taxon>
        <taxon>indigoferoid/millettioid clade</taxon>
        <taxon>Phaseoleae</taxon>
        <taxon>Mucuna</taxon>
    </lineage>
</organism>
<name>A0A371HL19_MUCPR</name>
<keyword evidence="3" id="KW-1185">Reference proteome</keyword>
<evidence type="ECO:0000313" key="2">
    <source>
        <dbReference type="EMBL" id="RDY03469.1"/>
    </source>
</evidence>
<dbReference type="AlphaFoldDB" id="A0A371HL19"/>
<dbReference type="EMBL" id="QJKJ01002297">
    <property type="protein sequence ID" value="RDY03469.1"/>
    <property type="molecule type" value="Genomic_DNA"/>
</dbReference>
<sequence length="87" mass="10054">MAGTTCTCRQEEQRKRHTRLLCEKRLSMLSSLRSPRRGDHHRGLTKSNTIDSTETMTLRNKIEELVQAGHLKEFMKRGPTEKITITS</sequence>
<comment type="caution">
    <text evidence="2">The sequence shown here is derived from an EMBL/GenBank/DDBJ whole genome shotgun (WGS) entry which is preliminary data.</text>
</comment>